<evidence type="ECO:0000313" key="2">
    <source>
        <dbReference type="EMBL" id="RIQ23156.1"/>
    </source>
</evidence>
<keyword evidence="1" id="KW-0812">Transmembrane</keyword>
<evidence type="ECO:0000256" key="1">
    <source>
        <dbReference type="SAM" id="Phobius"/>
    </source>
</evidence>
<feature type="transmembrane region" description="Helical" evidence="1">
    <location>
        <begin position="12"/>
        <end position="32"/>
    </location>
</feature>
<dbReference type="InterPro" id="IPR011990">
    <property type="entry name" value="TPR-like_helical_dom_sf"/>
</dbReference>
<evidence type="ECO:0008006" key="4">
    <source>
        <dbReference type="Google" id="ProtNLM"/>
    </source>
</evidence>
<dbReference type="Proteomes" id="UP000284057">
    <property type="component" value="Unassembled WGS sequence"/>
</dbReference>
<dbReference type="SUPFAM" id="SSF81901">
    <property type="entry name" value="HCP-like"/>
    <property type="match status" value="1"/>
</dbReference>
<feature type="transmembrane region" description="Helical" evidence="1">
    <location>
        <begin position="38"/>
        <end position="57"/>
    </location>
</feature>
<dbReference type="Gene3D" id="1.25.40.10">
    <property type="entry name" value="Tetratricopeptide repeat domain"/>
    <property type="match status" value="1"/>
</dbReference>
<sequence>MVNRGNRLRYVMWFVLAGVVALLAALIVAIAMDVQISTATSATILAVCGVISAALVVGSRALAQQPVGTDQTADSGRVTDPSAGNISNWMFLADAYVERREFESAERFYRRAADAGHTPAMARLGEVLYELGRDDEAAYYRDKARELGA</sequence>
<name>A0A418KR54_9ACTN</name>
<dbReference type="EMBL" id="QUAL01000126">
    <property type="protein sequence ID" value="RIQ23156.1"/>
    <property type="molecule type" value="Genomic_DNA"/>
</dbReference>
<keyword evidence="1" id="KW-0472">Membrane</keyword>
<proteinExistence type="predicted"/>
<reference evidence="2 3" key="1">
    <citation type="submission" date="2018-09" db="EMBL/GenBank/DDBJ databases">
        <title>Isolation, diversity and antifungal activity of actinobacteria from wheat.</title>
        <authorList>
            <person name="Han C."/>
        </authorList>
    </citation>
    <scope>NUCLEOTIDE SEQUENCE [LARGE SCALE GENOMIC DNA]</scope>
    <source>
        <strain evidence="2 3">NEAU-YY265</strain>
    </source>
</reference>
<protein>
    <recommendedName>
        <fullName evidence="4">Tetratricopeptide repeat protein</fullName>
    </recommendedName>
</protein>
<organism evidence="2 3">
    <name type="scientific">Jiangella rhizosphaerae</name>
    <dbReference type="NCBI Taxonomy" id="2293569"/>
    <lineage>
        <taxon>Bacteria</taxon>
        <taxon>Bacillati</taxon>
        <taxon>Actinomycetota</taxon>
        <taxon>Actinomycetes</taxon>
        <taxon>Jiangellales</taxon>
        <taxon>Jiangellaceae</taxon>
        <taxon>Jiangella</taxon>
    </lineage>
</organism>
<dbReference type="RefSeq" id="WP_119660286.1">
    <property type="nucleotide sequence ID" value="NZ_QUAL01000126.1"/>
</dbReference>
<comment type="caution">
    <text evidence="2">The sequence shown here is derived from an EMBL/GenBank/DDBJ whole genome shotgun (WGS) entry which is preliminary data.</text>
</comment>
<accession>A0A418KR54</accession>
<dbReference type="AlphaFoldDB" id="A0A418KR54"/>
<evidence type="ECO:0000313" key="3">
    <source>
        <dbReference type="Proteomes" id="UP000284057"/>
    </source>
</evidence>
<gene>
    <name evidence="2" type="ORF">DY240_12880</name>
</gene>
<keyword evidence="1" id="KW-1133">Transmembrane helix</keyword>
<keyword evidence="3" id="KW-1185">Reference proteome</keyword>
<dbReference type="OrthoDB" id="4532668at2"/>